<evidence type="ECO:0000256" key="4">
    <source>
        <dbReference type="PROSITE-ProRule" id="PRU00175"/>
    </source>
</evidence>
<evidence type="ECO:0000256" key="2">
    <source>
        <dbReference type="ARBA" id="ARBA00022771"/>
    </source>
</evidence>
<feature type="compositionally biased region" description="Polar residues" evidence="5">
    <location>
        <begin position="1"/>
        <end position="23"/>
    </location>
</feature>
<keyword evidence="8" id="KW-1185">Reference proteome</keyword>
<dbReference type="Pfam" id="PF00097">
    <property type="entry name" value="zf-C3HC4"/>
    <property type="match status" value="1"/>
</dbReference>
<dbReference type="InterPro" id="IPR018957">
    <property type="entry name" value="Znf_C3HC4_RING-type"/>
</dbReference>
<dbReference type="Gene3D" id="3.30.40.10">
    <property type="entry name" value="Zinc/RING finger domain, C3HC4 (zinc finger)"/>
    <property type="match status" value="1"/>
</dbReference>
<dbReference type="OrthoDB" id="654191at2759"/>
<dbReference type="EMBL" id="JAGMUV010000002">
    <property type="protein sequence ID" value="KAH7170065.1"/>
    <property type="molecule type" value="Genomic_DNA"/>
</dbReference>
<keyword evidence="1" id="KW-0479">Metal-binding</keyword>
<keyword evidence="2 4" id="KW-0863">Zinc-finger</keyword>
<dbReference type="Proteomes" id="UP000738349">
    <property type="component" value="Unassembled WGS sequence"/>
</dbReference>
<dbReference type="PROSITE" id="PS00518">
    <property type="entry name" value="ZF_RING_1"/>
    <property type="match status" value="1"/>
</dbReference>
<feature type="domain" description="RING-type" evidence="6">
    <location>
        <begin position="56"/>
        <end position="120"/>
    </location>
</feature>
<dbReference type="AlphaFoldDB" id="A0A9P9FMH6"/>
<evidence type="ECO:0000256" key="5">
    <source>
        <dbReference type="SAM" id="MobiDB-lite"/>
    </source>
</evidence>
<dbReference type="SMART" id="SM00184">
    <property type="entry name" value="RING"/>
    <property type="match status" value="1"/>
</dbReference>
<reference evidence="7" key="1">
    <citation type="journal article" date="2021" name="Nat. Commun.">
        <title>Genetic determinants of endophytism in the Arabidopsis root mycobiome.</title>
        <authorList>
            <person name="Mesny F."/>
            <person name="Miyauchi S."/>
            <person name="Thiergart T."/>
            <person name="Pickel B."/>
            <person name="Atanasova L."/>
            <person name="Karlsson M."/>
            <person name="Huettel B."/>
            <person name="Barry K.W."/>
            <person name="Haridas S."/>
            <person name="Chen C."/>
            <person name="Bauer D."/>
            <person name="Andreopoulos W."/>
            <person name="Pangilinan J."/>
            <person name="LaButti K."/>
            <person name="Riley R."/>
            <person name="Lipzen A."/>
            <person name="Clum A."/>
            <person name="Drula E."/>
            <person name="Henrissat B."/>
            <person name="Kohler A."/>
            <person name="Grigoriev I.V."/>
            <person name="Martin F.M."/>
            <person name="Hacquard S."/>
        </authorList>
    </citation>
    <scope>NUCLEOTIDE SEQUENCE</scope>
    <source>
        <strain evidence="7">MPI-CAGE-AT-0147</strain>
    </source>
</reference>
<evidence type="ECO:0000313" key="7">
    <source>
        <dbReference type="EMBL" id="KAH7170065.1"/>
    </source>
</evidence>
<dbReference type="SUPFAM" id="SSF57850">
    <property type="entry name" value="RING/U-box"/>
    <property type="match status" value="1"/>
</dbReference>
<evidence type="ECO:0000256" key="1">
    <source>
        <dbReference type="ARBA" id="ARBA00022723"/>
    </source>
</evidence>
<dbReference type="PROSITE" id="PS50089">
    <property type="entry name" value="ZF_RING_2"/>
    <property type="match status" value="1"/>
</dbReference>
<gene>
    <name evidence="7" type="ORF">EDB81DRAFT_151848</name>
</gene>
<evidence type="ECO:0000259" key="6">
    <source>
        <dbReference type="PROSITE" id="PS50089"/>
    </source>
</evidence>
<proteinExistence type="predicted"/>
<name>A0A9P9FMH6_9HYPO</name>
<keyword evidence="3" id="KW-0862">Zinc</keyword>
<evidence type="ECO:0000313" key="8">
    <source>
        <dbReference type="Proteomes" id="UP000738349"/>
    </source>
</evidence>
<dbReference type="InterPro" id="IPR013083">
    <property type="entry name" value="Znf_RING/FYVE/PHD"/>
</dbReference>
<dbReference type="InterPro" id="IPR001841">
    <property type="entry name" value="Znf_RING"/>
</dbReference>
<accession>A0A9P9FMH6</accession>
<dbReference type="GO" id="GO:0008270">
    <property type="term" value="F:zinc ion binding"/>
    <property type="evidence" value="ECO:0007669"/>
    <property type="project" value="UniProtKB-KW"/>
</dbReference>
<sequence>MPCQSRQTSPTESATGSRSATEEPTSEYFWPNLKAHMQPLLNGPGGPKALGLQAACNICLEALHVPGFSDPSHPAAEACSFTPCGHIFCKPCLRRAIRRQERLREEEDGPDMPKSCPACRMALSCERCGVLPTMCHPIVKQVGDGSDGGDGSAITDMLTIPEGCEFKRECLRCLARKTWAAYVDEQDPYAVWSMTVSPATTAFVRLATALLDRQEDAPELPGTRNAVASFSDEKKLEFQYAREVRETYIQFEIGMMRGVGGNPWFHGSPSQ</sequence>
<protein>
    <recommendedName>
        <fullName evidence="6">RING-type domain-containing protein</fullName>
    </recommendedName>
</protein>
<organism evidence="7 8">
    <name type="scientific">Dactylonectria macrodidyma</name>
    <dbReference type="NCBI Taxonomy" id="307937"/>
    <lineage>
        <taxon>Eukaryota</taxon>
        <taxon>Fungi</taxon>
        <taxon>Dikarya</taxon>
        <taxon>Ascomycota</taxon>
        <taxon>Pezizomycotina</taxon>
        <taxon>Sordariomycetes</taxon>
        <taxon>Hypocreomycetidae</taxon>
        <taxon>Hypocreales</taxon>
        <taxon>Nectriaceae</taxon>
        <taxon>Dactylonectria</taxon>
    </lineage>
</organism>
<comment type="caution">
    <text evidence="7">The sequence shown here is derived from an EMBL/GenBank/DDBJ whole genome shotgun (WGS) entry which is preliminary data.</text>
</comment>
<dbReference type="InterPro" id="IPR017907">
    <property type="entry name" value="Znf_RING_CS"/>
</dbReference>
<feature type="region of interest" description="Disordered" evidence="5">
    <location>
        <begin position="1"/>
        <end position="25"/>
    </location>
</feature>
<evidence type="ECO:0000256" key="3">
    <source>
        <dbReference type="ARBA" id="ARBA00022833"/>
    </source>
</evidence>